<keyword evidence="20" id="KW-0407">Ion channel</keyword>
<dbReference type="Gene3D" id="3.30.200.20">
    <property type="entry name" value="Phosphorylase Kinase, domain 1"/>
    <property type="match status" value="1"/>
</dbReference>
<keyword evidence="11 28" id="KW-0812">Transmembrane</keyword>
<evidence type="ECO:0000256" key="23">
    <source>
        <dbReference type="ARBA" id="ARBA00034634"/>
    </source>
</evidence>
<dbReference type="Gene3D" id="1.20.5.1010">
    <property type="entry name" value="TRPM, tetramerisation domain"/>
    <property type="match status" value="1"/>
</dbReference>
<organism evidence="30 31">
    <name type="scientific">Sparus aurata</name>
    <name type="common">Gilthead sea bream</name>
    <dbReference type="NCBI Taxonomy" id="8175"/>
    <lineage>
        <taxon>Eukaryota</taxon>
        <taxon>Metazoa</taxon>
        <taxon>Chordata</taxon>
        <taxon>Craniata</taxon>
        <taxon>Vertebrata</taxon>
        <taxon>Euteleostomi</taxon>
        <taxon>Actinopterygii</taxon>
        <taxon>Neopterygii</taxon>
        <taxon>Teleostei</taxon>
        <taxon>Neoteleostei</taxon>
        <taxon>Acanthomorphata</taxon>
        <taxon>Eupercaria</taxon>
        <taxon>Spariformes</taxon>
        <taxon>Sparidae</taxon>
        <taxon>Sparus</taxon>
    </lineage>
</organism>
<comment type="subcellular location">
    <subcellularLocation>
        <location evidence="2">Cell membrane</location>
        <topology evidence="2">Multi-pass membrane protein</topology>
    </subcellularLocation>
    <subcellularLocation>
        <location evidence="1">Nucleus</location>
    </subcellularLocation>
</comment>
<keyword evidence="12" id="KW-0479">Metal-binding</keyword>
<evidence type="ECO:0000256" key="13">
    <source>
        <dbReference type="ARBA" id="ARBA00022777"/>
    </source>
</evidence>
<evidence type="ECO:0000256" key="19">
    <source>
        <dbReference type="ARBA" id="ARBA00023242"/>
    </source>
</evidence>
<keyword evidence="19" id="KW-0539">Nucleus</keyword>
<evidence type="ECO:0000256" key="20">
    <source>
        <dbReference type="ARBA" id="ARBA00023303"/>
    </source>
</evidence>
<reference evidence="30" key="3">
    <citation type="submission" date="2025-09" db="UniProtKB">
        <authorList>
            <consortium name="Ensembl"/>
        </authorList>
    </citation>
    <scope>IDENTIFICATION</scope>
</reference>
<evidence type="ECO:0000256" key="21">
    <source>
        <dbReference type="ARBA" id="ARBA00025760"/>
    </source>
</evidence>
<evidence type="ECO:0000256" key="12">
    <source>
        <dbReference type="ARBA" id="ARBA00022723"/>
    </source>
</evidence>
<feature type="compositionally biased region" description="Basic and acidic residues" evidence="27">
    <location>
        <begin position="1539"/>
        <end position="1553"/>
    </location>
</feature>
<dbReference type="Pfam" id="PF18139">
    <property type="entry name" value="LSDAT_euk"/>
    <property type="match status" value="1"/>
</dbReference>
<dbReference type="InterPro" id="IPR037162">
    <property type="entry name" value="TRPM_tetra_sf"/>
</dbReference>
<evidence type="ECO:0000256" key="16">
    <source>
        <dbReference type="ARBA" id="ARBA00022989"/>
    </source>
</evidence>
<evidence type="ECO:0000256" key="18">
    <source>
        <dbReference type="ARBA" id="ARBA00023136"/>
    </source>
</evidence>
<feature type="transmembrane region" description="Helical" evidence="28">
    <location>
        <begin position="889"/>
        <end position="908"/>
    </location>
</feature>
<dbReference type="PANTHER" id="PTHR13800">
    <property type="entry name" value="TRANSIENT RECEPTOR POTENTIAL CATION CHANNEL, SUBFAMILY M, MEMBER 6"/>
    <property type="match status" value="1"/>
</dbReference>
<feature type="domain" description="Alpha-type protein kinase" evidence="29">
    <location>
        <begin position="1302"/>
        <end position="1533"/>
    </location>
</feature>
<dbReference type="GeneTree" id="ENSGT00940000158164"/>
<comment type="catalytic activity">
    <reaction evidence="25">
        <text>L-threonyl-[protein] + ATP = O-phospho-L-threonyl-[protein] + ADP + H(+)</text>
        <dbReference type="Rhea" id="RHEA:46608"/>
        <dbReference type="Rhea" id="RHEA-COMP:11060"/>
        <dbReference type="Rhea" id="RHEA-COMP:11605"/>
        <dbReference type="ChEBI" id="CHEBI:15378"/>
        <dbReference type="ChEBI" id="CHEBI:30013"/>
        <dbReference type="ChEBI" id="CHEBI:30616"/>
        <dbReference type="ChEBI" id="CHEBI:61977"/>
        <dbReference type="ChEBI" id="CHEBI:456216"/>
        <dbReference type="EC" id="2.7.11.1"/>
    </reaction>
</comment>
<evidence type="ECO:0000256" key="11">
    <source>
        <dbReference type="ARBA" id="ARBA00022692"/>
    </source>
</evidence>
<dbReference type="GO" id="GO:0005262">
    <property type="term" value="F:calcium channel activity"/>
    <property type="evidence" value="ECO:0007669"/>
    <property type="project" value="UniProtKB-KW"/>
</dbReference>
<gene>
    <name evidence="30" type="primary">TRPM6</name>
    <name evidence="30" type="synonym">trpm6</name>
</gene>
<comment type="catalytic activity">
    <reaction evidence="22">
        <text>Mg(2+)(in) = Mg(2+)(out)</text>
        <dbReference type="Rhea" id="RHEA:29827"/>
        <dbReference type="ChEBI" id="CHEBI:18420"/>
    </reaction>
</comment>
<dbReference type="GO" id="GO:0005634">
    <property type="term" value="C:nucleus"/>
    <property type="evidence" value="ECO:0007669"/>
    <property type="project" value="UniProtKB-SubCell"/>
</dbReference>
<feature type="transmembrane region" description="Helical" evidence="28">
    <location>
        <begin position="715"/>
        <end position="733"/>
    </location>
</feature>
<keyword evidence="10" id="KW-0808">Transferase</keyword>
<evidence type="ECO:0000313" key="31">
    <source>
        <dbReference type="Proteomes" id="UP000472265"/>
    </source>
</evidence>
<dbReference type="GO" id="GO:0004674">
    <property type="term" value="F:protein serine/threonine kinase activity"/>
    <property type="evidence" value="ECO:0007669"/>
    <property type="project" value="UniProtKB-KW"/>
</dbReference>
<dbReference type="Proteomes" id="UP000472265">
    <property type="component" value="Chromosome 5"/>
</dbReference>
<reference evidence="30" key="1">
    <citation type="submission" date="2021-04" db="EMBL/GenBank/DDBJ databases">
        <authorList>
            <consortium name="Wellcome Sanger Institute Data Sharing"/>
        </authorList>
    </citation>
    <scope>NUCLEOTIDE SEQUENCE [LARGE SCALE GENOMIC DNA]</scope>
</reference>
<dbReference type="InterPro" id="IPR011009">
    <property type="entry name" value="Kinase-like_dom_sf"/>
</dbReference>
<evidence type="ECO:0000256" key="25">
    <source>
        <dbReference type="ARBA" id="ARBA00047899"/>
    </source>
</evidence>
<evidence type="ECO:0000256" key="4">
    <source>
        <dbReference type="ARBA" id="ARBA00022448"/>
    </source>
</evidence>
<evidence type="ECO:0000256" key="15">
    <source>
        <dbReference type="ARBA" id="ARBA00022837"/>
    </source>
</evidence>
<feature type="transmembrane region" description="Helical" evidence="28">
    <location>
        <begin position="792"/>
        <end position="811"/>
    </location>
</feature>
<evidence type="ECO:0000256" key="2">
    <source>
        <dbReference type="ARBA" id="ARBA00004651"/>
    </source>
</evidence>
<protein>
    <recommendedName>
        <fullName evidence="3">non-specific serine/threonine protein kinase</fullName>
        <ecNumber evidence="3">2.7.11.1</ecNumber>
    </recommendedName>
</protein>
<proteinExistence type="inferred from homology"/>
<sequence>MRLTTQECVKFIPSSRDLHRCIPVCQVCQNLIRCCCGRLIGEHSWQESSPPISLYPGPGQDVEEDWSIELHTKASPTNAYGIVDFEDTATRVCRAKFVRVAVDSKPEALLQLMLREWQMERPKLLLTVQGGSENFTLPPKVKQAFSKGLMTAAVSTGAWILTDGINTGVSKYVGEAVKTFGGHDLRKRNTVGITPWGVIDNNTDLIGRDVFRPYQPLGNPLSKRACLNGFHSHFLLVDDGTLGKHGCQQGLRRKLEKHIQLQKIHPRLNQGVPVVCVVVEGGPAMVSTVLDYVSSVPPVPVFVFEGSGRAADLLAFLHKQTANDRQLDADIKEDFHVRIEGVFGVERTEASQLYNLLLQCMDHRQSITIFDSESEDHMTPDAAILTATLKGTRASPAEQLSMALAWDRADIAQKDVLVPGQHWQAGSMEQAMLDALVMDRVSFVKLLIDNGMTMSRFLTVDRLEELYNTGQTHRFLHHLVEDVKQTSLPLGYRLSIIDMGLVIEYLIGGAYRSTYTRKHFRAAHSRLQDKRRGLIPNSSRGKSLQDLHFFRTAQPYRPKVEITTTPVLDDTPLLVPFNFNDLFVWAVLQQRQQMALFLWQHGEEALARAAVACKLYRSMALEARQSSMDDIISERFKSYSLEFGQLAVDVLDCAFRQNEQMAMKLLTSEMEAWSHFTCLQMAVSSCHRPFVSHSCTQTLLTDLWTGPLNMRKNSFLKIILSLLLPPAILLLEFKSKAEMCHVPQSHEAMLFGLDSVKSLPDAERETVSSVTVHCVSWIKKLYEFYTAPVVKFWFHTMSYLAFLMLFSYVILVKMGDQPSVQEWIVIAYILSTAVEKTREVLMSAPRKLSQKLKVWFSEYWNVSDFIAILLFLAGLVMRLHANPYQTAGRISYCLDIIFWFVRVMDLLAVNQHAGPYLTMITKMTSNMFFIVVMMAIVLLSFGVSRKAILSPDEEPSWSLARDVVFQPYWMIYGEVYQSEIDVCDDGHPCPPASFLTPFLQAVYMFFQYIIMVNVLIAFFNNIYFDMASTSNKLWKYNRYRYIMTYQERPWLPPPLILLSHMTLTLSKRREPLDLVSADRKKLHEFEEKCVEAHFHEKSDGLHSSQINRIRATAERAEEMCLMIGEVTEKVNFIQDSLSDLDSQLGQLQDLSALAVDTLTLLSASDSLHQEEARLAQCRPIAASQHILPHSWTLPHRSGAEWDGLNVRRMMAKSCKSTPPSLLKGYTLVASRRASQDCHAGARGSRGGRQGRTEEGEEGHKEVLTRNNLMRLAHTIPFTPVSIMGNVFVCIYSLEEVPSHVDPESNTVSSWSSRGLSALLQPLFSEEGSLDGGLRRGCRVLCTWAEQDVLRPGLVYIVKAFRAEVVRTWQRYFHGSTALQLCLREIQQHRAAQKMMTVFNQVKPEDMQHSPRFLDVLLVFWHSNGQWLTIERNMSGDFRKYNNNTGEEIDPCCSLEEMLLAFSHWTYEYSCRELLVLDIQGVGEELTDPTVIMADSQRGEMLFGPDNLGDAAISGFLQKHSCGACCRRLGLTDLRKCSDSCKNSREAEPTAGKEEQEDDDTEM</sequence>
<dbReference type="Ensembl" id="ENSSAUT00010031768.1">
    <property type="protein sequence ID" value="ENSSAUP00010030142.1"/>
    <property type="gene ID" value="ENSSAUG00010012866.1"/>
</dbReference>
<dbReference type="SUPFAM" id="SSF56112">
    <property type="entry name" value="Protein kinase-like (PK-like)"/>
    <property type="match status" value="1"/>
</dbReference>
<keyword evidence="15" id="KW-0106">Calcium</keyword>
<keyword evidence="18 28" id="KW-0472">Membrane</keyword>
<comment type="catalytic activity">
    <reaction evidence="26">
        <text>L-seryl-[protein] + ATP = O-phospho-L-seryl-[protein] + ADP + H(+)</text>
        <dbReference type="Rhea" id="RHEA:17989"/>
        <dbReference type="Rhea" id="RHEA-COMP:9863"/>
        <dbReference type="Rhea" id="RHEA-COMP:11604"/>
        <dbReference type="ChEBI" id="CHEBI:15378"/>
        <dbReference type="ChEBI" id="CHEBI:29999"/>
        <dbReference type="ChEBI" id="CHEBI:30616"/>
        <dbReference type="ChEBI" id="CHEBI:83421"/>
        <dbReference type="ChEBI" id="CHEBI:456216"/>
        <dbReference type="EC" id="2.7.11.1"/>
    </reaction>
</comment>
<evidence type="ECO:0000256" key="7">
    <source>
        <dbReference type="ARBA" id="ARBA00022553"/>
    </source>
</evidence>
<evidence type="ECO:0000256" key="1">
    <source>
        <dbReference type="ARBA" id="ARBA00004123"/>
    </source>
</evidence>
<dbReference type="Pfam" id="PF00520">
    <property type="entry name" value="Ion_trans"/>
    <property type="match status" value="1"/>
</dbReference>
<dbReference type="SMART" id="SM00811">
    <property type="entry name" value="Alpha_kinase"/>
    <property type="match status" value="1"/>
</dbReference>
<keyword evidence="13" id="KW-0418">Kinase</keyword>
<dbReference type="Gene3D" id="3.20.200.10">
    <property type="entry name" value="MHCK/EF2 kinase"/>
    <property type="match status" value="1"/>
</dbReference>
<dbReference type="Pfam" id="PF16519">
    <property type="entry name" value="TRPM_tetra"/>
    <property type="match status" value="1"/>
</dbReference>
<dbReference type="InterPro" id="IPR004166">
    <property type="entry name" value="a-kinase_dom"/>
</dbReference>
<keyword evidence="6" id="KW-0723">Serine/threonine-protein kinase</keyword>
<evidence type="ECO:0000256" key="14">
    <source>
        <dbReference type="ARBA" id="ARBA00022833"/>
    </source>
</evidence>
<dbReference type="PROSITE" id="PS51158">
    <property type="entry name" value="ALPHA_KINASE"/>
    <property type="match status" value="1"/>
</dbReference>
<keyword evidence="9" id="KW-0107">Calcium channel</keyword>
<dbReference type="GO" id="GO:0016324">
    <property type="term" value="C:apical plasma membrane"/>
    <property type="evidence" value="ECO:0007669"/>
    <property type="project" value="TreeGrafter"/>
</dbReference>
<dbReference type="Pfam" id="PF25508">
    <property type="entry name" value="TRPM2"/>
    <property type="match status" value="2"/>
</dbReference>
<feature type="transmembrane region" description="Helical" evidence="28">
    <location>
        <begin position="859"/>
        <end position="877"/>
    </location>
</feature>
<feature type="region of interest" description="Disordered" evidence="27">
    <location>
        <begin position="1236"/>
        <end position="1259"/>
    </location>
</feature>
<evidence type="ECO:0000256" key="3">
    <source>
        <dbReference type="ARBA" id="ARBA00012513"/>
    </source>
</evidence>
<name>A0A671VWR6_SPAAU</name>
<evidence type="ECO:0000256" key="8">
    <source>
        <dbReference type="ARBA" id="ARBA00022568"/>
    </source>
</evidence>
<dbReference type="GO" id="GO:0005524">
    <property type="term" value="F:ATP binding"/>
    <property type="evidence" value="ECO:0007669"/>
    <property type="project" value="InterPro"/>
</dbReference>
<keyword evidence="7" id="KW-0597">Phosphoprotein</keyword>
<dbReference type="InterPro" id="IPR050927">
    <property type="entry name" value="TRPM"/>
</dbReference>
<dbReference type="InterPro" id="IPR057366">
    <property type="entry name" value="TRPM-like"/>
</dbReference>
<dbReference type="GO" id="GO:0046872">
    <property type="term" value="F:metal ion binding"/>
    <property type="evidence" value="ECO:0007669"/>
    <property type="project" value="UniProtKB-KW"/>
</dbReference>
<dbReference type="PANTHER" id="PTHR13800:SF15">
    <property type="entry name" value="TRANSIENT RECEPTOR POTENTIAL CATION CHANNEL SUBFAMILY M MEMBER 6"/>
    <property type="match status" value="1"/>
</dbReference>
<dbReference type="EC" id="2.7.11.1" evidence="3"/>
<dbReference type="GO" id="GO:0051262">
    <property type="term" value="P:protein tetramerization"/>
    <property type="evidence" value="ECO:0007669"/>
    <property type="project" value="InterPro"/>
</dbReference>
<evidence type="ECO:0000256" key="17">
    <source>
        <dbReference type="ARBA" id="ARBA00023065"/>
    </source>
</evidence>
<feature type="compositionally biased region" description="Basic and acidic residues" evidence="27">
    <location>
        <begin position="1250"/>
        <end position="1259"/>
    </location>
</feature>
<keyword evidence="31" id="KW-1185">Reference proteome</keyword>
<keyword evidence="14" id="KW-0862">Zinc</keyword>
<evidence type="ECO:0000256" key="26">
    <source>
        <dbReference type="ARBA" id="ARBA00048679"/>
    </source>
</evidence>
<evidence type="ECO:0000256" key="22">
    <source>
        <dbReference type="ARBA" id="ARBA00034269"/>
    </source>
</evidence>
<comment type="similarity">
    <text evidence="21">In the C-terminal section; belongs to the protein kinase superfamily. Alpha-type protein kinase family. ALPK subfamily.</text>
</comment>
<evidence type="ECO:0000256" key="24">
    <source>
        <dbReference type="ARBA" id="ARBA00036634"/>
    </source>
</evidence>
<evidence type="ECO:0000256" key="6">
    <source>
        <dbReference type="ARBA" id="ARBA00022527"/>
    </source>
</evidence>
<dbReference type="InterPro" id="IPR005821">
    <property type="entry name" value="Ion_trans_dom"/>
</dbReference>
<evidence type="ECO:0000256" key="9">
    <source>
        <dbReference type="ARBA" id="ARBA00022673"/>
    </source>
</evidence>
<keyword evidence="5" id="KW-1003">Cell membrane</keyword>
<keyword evidence="17" id="KW-0406">Ion transport</keyword>
<evidence type="ECO:0000256" key="5">
    <source>
        <dbReference type="ARBA" id="ARBA00022475"/>
    </source>
</evidence>
<dbReference type="InterPro" id="IPR041491">
    <property type="entry name" value="TRPM_SLOG"/>
</dbReference>
<dbReference type="InterPro" id="IPR032415">
    <property type="entry name" value="TRPM_tetra"/>
</dbReference>
<dbReference type="Pfam" id="PF02816">
    <property type="entry name" value="Alpha_kinase"/>
    <property type="match status" value="1"/>
</dbReference>
<comment type="catalytic activity">
    <reaction evidence="23">
        <text>Zn(2+)(in) = Zn(2+)(out)</text>
        <dbReference type="Rhea" id="RHEA:29351"/>
        <dbReference type="ChEBI" id="CHEBI:29105"/>
    </reaction>
</comment>
<keyword evidence="8" id="KW-0109">Calcium transport</keyword>
<feature type="region of interest" description="Disordered" evidence="27">
    <location>
        <begin position="1539"/>
        <end position="1562"/>
    </location>
</feature>
<evidence type="ECO:0000313" key="30">
    <source>
        <dbReference type="Ensembl" id="ENSSAUP00010030142.1"/>
    </source>
</evidence>
<feature type="transmembrane region" description="Helical" evidence="28">
    <location>
        <begin position="928"/>
        <end position="948"/>
    </location>
</feature>
<comment type="catalytic activity">
    <reaction evidence="24">
        <text>Ca(2+)(in) = Ca(2+)(out)</text>
        <dbReference type="Rhea" id="RHEA:29671"/>
        <dbReference type="ChEBI" id="CHEBI:29108"/>
    </reaction>
</comment>
<accession>A0A671VWR6</accession>
<keyword evidence="16 28" id="KW-1133">Transmembrane helix</keyword>
<evidence type="ECO:0000259" key="29">
    <source>
        <dbReference type="PROSITE" id="PS51158"/>
    </source>
</evidence>
<keyword evidence="4" id="KW-0813">Transport</keyword>
<evidence type="ECO:0000256" key="27">
    <source>
        <dbReference type="SAM" id="MobiDB-lite"/>
    </source>
</evidence>
<evidence type="ECO:0000256" key="10">
    <source>
        <dbReference type="ARBA" id="ARBA00022679"/>
    </source>
</evidence>
<evidence type="ECO:0000256" key="28">
    <source>
        <dbReference type="SAM" id="Phobius"/>
    </source>
</evidence>
<feature type="transmembrane region" description="Helical" evidence="28">
    <location>
        <begin position="1001"/>
        <end position="1024"/>
    </location>
</feature>
<reference evidence="30" key="2">
    <citation type="submission" date="2025-08" db="UniProtKB">
        <authorList>
            <consortium name="Ensembl"/>
        </authorList>
    </citation>
    <scope>IDENTIFICATION</scope>
</reference>